<sequence>MENAIAIVGMDCKFPGANNLDEYWEILKNGECVIKDSIDDSGDKNFVNKAFSLDNIDKFDAKFFNISKRDAEYMDPQQRLMLESAWKAVENAGYNTKNITEKTGVFIGSGISSYLVHNVIPSLKNNGISLDKVMSQAFHGNSPDYISSRISYSMNLTGPSLTVQTACSSSLTALHMACRSLLTYECDMALCGGVSVNAAQGKGYRYVKNEIYSQSGHCLPFSEDADGTIFSGGLGTVVLRRLEDAIENNDYIYAVIRGSAINNDGSEKMSYTAPSETGQTSVILDALAFGDISPESISYIEAHGTGTSMGDQIEVASFKRIFEHSGNEVKLGSVKGNIGHALAAAGIASLVKTVLCLEKKHLCPSLYNNQENHQFGLSGSNLNLVSDFEEWENKDYPLRACVGSLGMGGSNAYVVLEEYNRKPVECSKIKEDKTVKFLKLSAKSENSLKQMKKTLYQYLLENAVDDQVLNLIYNFQRETFSCRTLIYYQDRKELLDKLKEDNVENDASIFEQVDNTQEILNIGKRMGIETSEVIQICKAIKNSWEEGIDIQFEQTVPSTVMKQPLPGYFFEHKSFWMQPESEEIIETAETSSLKEETVISQEEVKLENYVKEVWTNYLGVDEEDFSTDFFELGGNSIIAYQMLADIEEHFNIELDVEDMLENPTVDHMTSIIQKLLV</sequence>
<dbReference type="PANTHER" id="PTHR43775">
    <property type="entry name" value="FATTY ACID SYNTHASE"/>
    <property type="match status" value="1"/>
</dbReference>
<dbReference type="PANTHER" id="PTHR43775:SF51">
    <property type="entry name" value="INACTIVE PHENOLPHTHIOCEROL SYNTHESIS POLYKETIDE SYNTHASE TYPE I PKS1-RELATED"/>
    <property type="match status" value="1"/>
</dbReference>
<dbReference type="InterPro" id="IPR018201">
    <property type="entry name" value="Ketoacyl_synth_AS"/>
</dbReference>
<accession>A0A172Q9R1</accession>
<feature type="domain" description="Carrier" evidence="2">
    <location>
        <begin position="601"/>
        <end position="676"/>
    </location>
</feature>
<protein>
    <submittedName>
        <fullName evidence="4">Polyketide synthase</fullName>
    </submittedName>
</protein>
<dbReference type="KEGG" id="spat:A0O21_09045"/>
<dbReference type="Proteomes" id="UP000077317">
    <property type="component" value="Chromosome"/>
</dbReference>
<dbReference type="Gene3D" id="1.10.1240.100">
    <property type="match status" value="1"/>
</dbReference>
<dbReference type="InterPro" id="IPR009081">
    <property type="entry name" value="PP-bd_ACP"/>
</dbReference>
<dbReference type="GO" id="GO:0006633">
    <property type="term" value="P:fatty acid biosynthetic process"/>
    <property type="evidence" value="ECO:0007669"/>
    <property type="project" value="InterPro"/>
</dbReference>
<dbReference type="InterPro" id="IPR016039">
    <property type="entry name" value="Thiolase-like"/>
</dbReference>
<gene>
    <name evidence="4" type="ORF">A0O21_09045</name>
</gene>
<dbReference type="PROSITE" id="PS52004">
    <property type="entry name" value="KS3_2"/>
    <property type="match status" value="1"/>
</dbReference>
<dbReference type="Gene3D" id="3.40.47.10">
    <property type="match status" value="1"/>
</dbReference>
<dbReference type="Pfam" id="PF16197">
    <property type="entry name" value="KAsynt_C_assoc"/>
    <property type="match status" value="1"/>
</dbReference>
<dbReference type="InterPro" id="IPR032821">
    <property type="entry name" value="PKS_assoc"/>
</dbReference>
<dbReference type="PROSITE" id="PS00606">
    <property type="entry name" value="KS3_1"/>
    <property type="match status" value="1"/>
</dbReference>
<dbReference type="GO" id="GO:0004312">
    <property type="term" value="F:fatty acid synthase activity"/>
    <property type="evidence" value="ECO:0007669"/>
    <property type="project" value="TreeGrafter"/>
</dbReference>
<feature type="domain" description="Ketosynthase family 3 (KS3)" evidence="3">
    <location>
        <begin position="2"/>
        <end position="418"/>
    </location>
</feature>
<dbReference type="Pfam" id="PF00109">
    <property type="entry name" value="ketoacyl-synt"/>
    <property type="match status" value="1"/>
</dbReference>
<keyword evidence="5" id="KW-1185">Reference proteome</keyword>
<keyword evidence="1" id="KW-0808">Transferase</keyword>
<dbReference type="Pfam" id="PF02801">
    <property type="entry name" value="Ketoacyl-synt_C"/>
    <property type="match status" value="1"/>
</dbReference>
<name>A0A172Q9R1_9STRE</name>
<dbReference type="STRING" id="1811193.A0O21_09045"/>
<dbReference type="Gene3D" id="1.10.1200.10">
    <property type="entry name" value="ACP-like"/>
    <property type="match status" value="1"/>
</dbReference>
<dbReference type="InterPro" id="IPR014030">
    <property type="entry name" value="Ketoacyl_synth_N"/>
</dbReference>
<dbReference type="Pfam" id="PF00550">
    <property type="entry name" value="PP-binding"/>
    <property type="match status" value="1"/>
</dbReference>
<dbReference type="RefSeq" id="WP_067064456.1">
    <property type="nucleotide sequence ID" value="NZ_CP014699.1"/>
</dbReference>
<dbReference type="SUPFAM" id="SSF53901">
    <property type="entry name" value="Thiolase-like"/>
    <property type="match status" value="1"/>
</dbReference>
<reference evidence="5" key="2">
    <citation type="submission" date="2016-03" db="EMBL/GenBank/DDBJ databases">
        <title>Streptococcus antelopensis sp. nov., isolated from the feces of the Tibetan antelope (Pantholops hodgsonii) in Hoh Xil National Nature Reserve, Qinghai, China.</title>
        <authorList>
            <person name="Bai X."/>
        </authorList>
    </citation>
    <scope>NUCLEOTIDE SEQUENCE [LARGE SCALE GENOMIC DNA]</scope>
    <source>
        <strain evidence="5">TA 26</strain>
    </source>
</reference>
<dbReference type="InterPro" id="IPR036736">
    <property type="entry name" value="ACP-like_sf"/>
</dbReference>
<organism evidence="4 5">
    <name type="scientific">Streptococcus pantholopis</name>
    <dbReference type="NCBI Taxonomy" id="1811193"/>
    <lineage>
        <taxon>Bacteria</taxon>
        <taxon>Bacillati</taxon>
        <taxon>Bacillota</taxon>
        <taxon>Bacilli</taxon>
        <taxon>Lactobacillales</taxon>
        <taxon>Streptococcaceae</taxon>
        <taxon>Streptococcus</taxon>
    </lineage>
</organism>
<dbReference type="InterPro" id="IPR014031">
    <property type="entry name" value="Ketoacyl_synth_C"/>
</dbReference>
<dbReference type="PROSITE" id="PS50075">
    <property type="entry name" value="CARRIER"/>
    <property type="match status" value="1"/>
</dbReference>
<dbReference type="SUPFAM" id="SSF47336">
    <property type="entry name" value="ACP-like"/>
    <property type="match status" value="1"/>
</dbReference>
<dbReference type="SMART" id="SM00825">
    <property type="entry name" value="PKS_KS"/>
    <property type="match status" value="1"/>
</dbReference>
<dbReference type="InterPro" id="IPR050091">
    <property type="entry name" value="PKS_NRPS_Biosynth_Enz"/>
</dbReference>
<dbReference type="OrthoDB" id="9765680at2"/>
<dbReference type="CDD" id="cd00833">
    <property type="entry name" value="PKS"/>
    <property type="match status" value="1"/>
</dbReference>
<dbReference type="AlphaFoldDB" id="A0A172Q9R1"/>
<evidence type="ECO:0000313" key="5">
    <source>
        <dbReference type="Proteomes" id="UP000077317"/>
    </source>
</evidence>
<dbReference type="GO" id="GO:0004315">
    <property type="term" value="F:3-oxoacyl-[acyl-carrier-protein] synthase activity"/>
    <property type="evidence" value="ECO:0007669"/>
    <property type="project" value="InterPro"/>
</dbReference>
<proteinExistence type="predicted"/>
<evidence type="ECO:0000313" key="4">
    <source>
        <dbReference type="EMBL" id="AND80135.1"/>
    </source>
</evidence>
<evidence type="ECO:0000259" key="3">
    <source>
        <dbReference type="PROSITE" id="PS52004"/>
    </source>
</evidence>
<reference evidence="4 5" key="1">
    <citation type="journal article" date="2016" name="Int. J. Syst. Evol. Microbiol.">
        <title>Streptococcuspantholopis sp. nov., isolated from faeces of the Tibetan antelope (Pantholops hodgsonii).</title>
        <authorList>
            <person name="Bai X."/>
            <person name="Xiong Y."/>
            <person name="Lu S."/>
            <person name="Jin D."/>
            <person name="Lai X."/>
            <person name="Yang J."/>
            <person name="Niu L."/>
            <person name="Hu S."/>
            <person name="Meng X."/>
            <person name="Pu J."/>
            <person name="Ye C."/>
            <person name="Xu J."/>
        </authorList>
    </citation>
    <scope>NUCLEOTIDE SEQUENCE [LARGE SCALE GENOMIC DNA]</scope>
    <source>
        <strain evidence="4 5">TA 26</strain>
    </source>
</reference>
<evidence type="ECO:0000259" key="2">
    <source>
        <dbReference type="PROSITE" id="PS50075"/>
    </source>
</evidence>
<dbReference type="InterPro" id="IPR020841">
    <property type="entry name" value="PKS_Beta-ketoAc_synthase_dom"/>
</dbReference>
<dbReference type="EMBL" id="CP014699">
    <property type="protein sequence ID" value="AND80135.1"/>
    <property type="molecule type" value="Genomic_DNA"/>
</dbReference>
<evidence type="ECO:0000256" key="1">
    <source>
        <dbReference type="ARBA" id="ARBA00022679"/>
    </source>
</evidence>